<comment type="caution">
    <text evidence="1">The sequence shown here is derived from an EMBL/GenBank/DDBJ whole genome shotgun (WGS) entry which is preliminary data.</text>
</comment>
<gene>
    <name evidence="1" type="ORF">GJ654_14700</name>
</gene>
<evidence type="ECO:0000313" key="1">
    <source>
        <dbReference type="EMBL" id="MTV32236.1"/>
    </source>
</evidence>
<dbReference type="Proteomes" id="UP000439113">
    <property type="component" value="Unassembled WGS sequence"/>
</dbReference>
<evidence type="ECO:0000313" key="2">
    <source>
        <dbReference type="Proteomes" id="UP000439113"/>
    </source>
</evidence>
<dbReference type="AlphaFoldDB" id="A0A6N8DQX6"/>
<reference evidence="1 2" key="1">
    <citation type="submission" date="2019-11" db="EMBL/GenBank/DDBJ databases">
        <title>Whole-genome sequence of a Rhodoblastus acidophilus DSM 142.</title>
        <authorList>
            <person name="Kyndt J.A."/>
            <person name="Meyer T.E."/>
        </authorList>
    </citation>
    <scope>NUCLEOTIDE SEQUENCE [LARGE SCALE GENOMIC DNA]</scope>
    <source>
        <strain evidence="1 2">DSM 142</strain>
    </source>
</reference>
<protein>
    <submittedName>
        <fullName evidence="1">Uncharacterized protein</fullName>
    </submittedName>
</protein>
<accession>A0A6N8DQX6</accession>
<dbReference type="RefSeq" id="WP_155446923.1">
    <property type="nucleotide sequence ID" value="NZ_JAOQNR010000011.1"/>
</dbReference>
<dbReference type="EMBL" id="WNKS01000014">
    <property type="protein sequence ID" value="MTV32236.1"/>
    <property type="molecule type" value="Genomic_DNA"/>
</dbReference>
<proteinExistence type="predicted"/>
<dbReference type="OrthoDB" id="9988399at2"/>
<sequence>MNCERPICEHLERALVDILFAIAEFDAMRAEATAHGQPFPHDALGGMLLLLRSALDSALMLARAFTRPGGLQPGWPGQQTVKP</sequence>
<organism evidence="1 2">
    <name type="scientific">Rhodoblastus acidophilus</name>
    <name type="common">Rhodopseudomonas acidophila</name>
    <dbReference type="NCBI Taxonomy" id="1074"/>
    <lineage>
        <taxon>Bacteria</taxon>
        <taxon>Pseudomonadati</taxon>
        <taxon>Pseudomonadota</taxon>
        <taxon>Alphaproteobacteria</taxon>
        <taxon>Hyphomicrobiales</taxon>
        <taxon>Rhodoblastaceae</taxon>
        <taxon>Rhodoblastus</taxon>
    </lineage>
</organism>
<name>A0A6N8DQX6_RHOAC</name>